<comment type="caution">
    <text evidence="1">The sequence shown here is derived from an EMBL/GenBank/DDBJ whole genome shotgun (WGS) entry which is preliminary data.</text>
</comment>
<protein>
    <submittedName>
        <fullName evidence="1">Uncharacterized protein</fullName>
    </submittedName>
</protein>
<accession>A0A916UBC5</accession>
<dbReference type="Proteomes" id="UP000637423">
    <property type="component" value="Unassembled WGS sequence"/>
</dbReference>
<organism evidence="1 2">
    <name type="scientific">Undibacterium terreum</name>
    <dbReference type="NCBI Taxonomy" id="1224302"/>
    <lineage>
        <taxon>Bacteria</taxon>
        <taxon>Pseudomonadati</taxon>
        <taxon>Pseudomonadota</taxon>
        <taxon>Betaproteobacteria</taxon>
        <taxon>Burkholderiales</taxon>
        <taxon>Oxalobacteraceae</taxon>
        <taxon>Undibacterium</taxon>
    </lineage>
</organism>
<gene>
    <name evidence="1" type="ORF">GCM10011396_12280</name>
</gene>
<dbReference type="AlphaFoldDB" id="A0A916UBC5"/>
<dbReference type="RefSeq" id="WP_188565047.1">
    <property type="nucleotide sequence ID" value="NZ_BMED01000001.1"/>
</dbReference>
<keyword evidence="2" id="KW-1185">Reference proteome</keyword>
<evidence type="ECO:0000313" key="2">
    <source>
        <dbReference type="Proteomes" id="UP000637423"/>
    </source>
</evidence>
<dbReference type="EMBL" id="BMED01000001">
    <property type="protein sequence ID" value="GGC66787.1"/>
    <property type="molecule type" value="Genomic_DNA"/>
</dbReference>
<name>A0A916UBC5_9BURK</name>
<evidence type="ECO:0000313" key="1">
    <source>
        <dbReference type="EMBL" id="GGC66787.1"/>
    </source>
</evidence>
<reference evidence="1" key="2">
    <citation type="submission" date="2020-09" db="EMBL/GenBank/DDBJ databases">
        <authorList>
            <person name="Sun Q."/>
            <person name="Zhou Y."/>
        </authorList>
    </citation>
    <scope>NUCLEOTIDE SEQUENCE</scope>
    <source>
        <strain evidence="1">CGMCC 1.10998</strain>
    </source>
</reference>
<sequence>MCTQLDGIYSDDVSDFADDEKIDVSKIKVSQPGLQLVAVLGEFRAADRLVSAWAQCCTDYFVCDFEVTFIDGFVFSGRYESWRKSRSRPPLSAYIKMQLNAFMTGKRDCPIFIESRSWDDPFPGMLTIDTFLEKYAIEPL</sequence>
<proteinExistence type="predicted"/>
<reference evidence="1" key="1">
    <citation type="journal article" date="2014" name="Int. J. Syst. Evol. Microbiol.">
        <title>Complete genome sequence of Corynebacterium casei LMG S-19264T (=DSM 44701T), isolated from a smear-ripened cheese.</title>
        <authorList>
            <consortium name="US DOE Joint Genome Institute (JGI-PGF)"/>
            <person name="Walter F."/>
            <person name="Albersmeier A."/>
            <person name="Kalinowski J."/>
            <person name="Ruckert C."/>
        </authorList>
    </citation>
    <scope>NUCLEOTIDE SEQUENCE</scope>
    <source>
        <strain evidence="1">CGMCC 1.10998</strain>
    </source>
</reference>